<keyword evidence="2" id="KW-0548">Nucleotidyltransferase</keyword>
<gene>
    <name evidence="2" type="ORF">I551_1554</name>
</gene>
<dbReference type="GO" id="GO:0003887">
    <property type="term" value="F:DNA-directed DNA polymerase activity"/>
    <property type="evidence" value="ECO:0007669"/>
    <property type="project" value="UniProtKB-EC"/>
</dbReference>
<keyword evidence="2" id="KW-0808">Transferase</keyword>
<protein>
    <submittedName>
        <fullName evidence="2">Error-prone DNA polymerase domain protein</fullName>
        <ecNumber evidence="2">2.7.7.7</ecNumber>
    </submittedName>
</protein>
<name>A0ABN0R4E7_MYCUL</name>
<proteinExistence type="predicted"/>
<dbReference type="InterPro" id="IPR029460">
    <property type="entry name" value="DNAPol_HHH"/>
</dbReference>
<organism evidence="2 3">
    <name type="scientific">Mycobacterium ulcerans str. Harvey</name>
    <dbReference type="NCBI Taxonomy" id="1299332"/>
    <lineage>
        <taxon>Bacteria</taxon>
        <taxon>Bacillati</taxon>
        <taxon>Actinomycetota</taxon>
        <taxon>Actinomycetes</taxon>
        <taxon>Mycobacteriales</taxon>
        <taxon>Mycobacteriaceae</taxon>
        <taxon>Mycobacterium</taxon>
        <taxon>Mycobacterium ulcerans group</taxon>
    </lineage>
</organism>
<evidence type="ECO:0000259" key="1">
    <source>
        <dbReference type="Pfam" id="PF14579"/>
    </source>
</evidence>
<accession>A0ABN0R4E7</accession>
<evidence type="ECO:0000313" key="3">
    <source>
        <dbReference type="Proteomes" id="UP000020681"/>
    </source>
</evidence>
<keyword evidence="3" id="KW-1185">Reference proteome</keyword>
<feature type="domain" description="DNA polymerase helix-hairpin-helix motif" evidence="1">
    <location>
        <begin position="1"/>
        <end position="47"/>
    </location>
</feature>
<evidence type="ECO:0000313" key="2">
    <source>
        <dbReference type="EMBL" id="EUA91978.1"/>
    </source>
</evidence>
<dbReference type="Pfam" id="PF14579">
    <property type="entry name" value="HHH_6"/>
    <property type="match status" value="1"/>
</dbReference>
<comment type="caution">
    <text evidence="2">The sequence shown here is derived from an EMBL/GenBank/DDBJ whole genome shotgun (WGS) entry which is preliminary data.</text>
</comment>
<dbReference type="EC" id="2.7.7.7" evidence="2"/>
<dbReference type="EMBL" id="JAOL01000083">
    <property type="protein sequence ID" value="EUA91978.1"/>
    <property type="molecule type" value="Genomic_DNA"/>
</dbReference>
<dbReference type="Proteomes" id="UP000020681">
    <property type="component" value="Unassembled WGS sequence"/>
</dbReference>
<reference evidence="2 3" key="1">
    <citation type="submission" date="2014-01" db="EMBL/GenBank/DDBJ databases">
        <authorList>
            <person name="Dobos K."/>
            <person name="Lenaerts A."/>
            <person name="Ordway D."/>
            <person name="DeGroote M.A."/>
            <person name="Parker T."/>
            <person name="Sizemore C."/>
            <person name="Tallon L.J."/>
            <person name="Sadzewicz L.K."/>
            <person name="Sengamalay N."/>
            <person name="Fraser C.M."/>
            <person name="Hine E."/>
            <person name="Shefchek K.A."/>
            <person name="Das S.P."/>
            <person name="Tettelin H."/>
        </authorList>
    </citation>
    <scope>NUCLEOTIDE SEQUENCE [LARGE SCALE GENOMIC DNA]</scope>
    <source>
        <strain evidence="2 3">Harvey</strain>
    </source>
</reference>
<sequence>MVAERNDNGPFASLLNLTSRVQLSVPQTEALATTGALGCFGMSRREALWAAGPRPPNGRTGCPGGLVIAHPDAAGNE</sequence>